<dbReference type="RefSeq" id="WP_172176030.1">
    <property type="nucleotide sequence ID" value="NZ_CASGIA010000004.1"/>
</dbReference>
<sequence>MKLLLTSELVERLNAVPDLDITQMVLPESVMKIKDLSNYPTDKDGSLGYNTYIALLRDGTGVGVSCAKEQLSGVLSQFFELEK</sequence>
<evidence type="ECO:0000313" key="2">
    <source>
        <dbReference type="Proteomes" id="UP001193734"/>
    </source>
</evidence>
<organism evidence="1 2">
    <name type="scientific">Xylanibacter rodentium</name>
    <dbReference type="NCBI Taxonomy" id="2736289"/>
    <lineage>
        <taxon>Bacteria</taxon>
        <taxon>Pseudomonadati</taxon>
        <taxon>Bacteroidota</taxon>
        <taxon>Bacteroidia</taxon>
        <taxon>Bacteroidales</taxon>
        <taxon>Prevotellaceae</taxon>
        <taxon>Xylanibacter</taxon>
    </lineage>
</organism>
<dbReference type="EMBL" id="JABKKE010000005">
    <property type="protein sequence ID" value="NPE13508.1"/>
    <property type="molecule type" value="Genomic_DNA"/>
</dbReference>
<keyword evidence="2" id="KW-1185">Reference proteome</keyword>
<reference evidence="1 2" key="1">
    <citation type="submission" date="2020-05" db="EMBL/GenBank/DDBJ databases">
        <title>Distinct polysaccharide utilization as determinants for interspecies competition between intestinal Prevotella spp.</title>
        <authorList>
            <person name="Galvez E.J.C."/>
            <person name="Iljazovic A."/>
            <person name="Strowig T."/>
        </authorList>
    </citation>
    <scope>NUCLEOTIDE SEQUENCE [LARGE SCALE GENOMIC DNA]</scope>
    <source>
        <strain evidence="1 2">PROD</strain>
    </source>
</reference>
<dbReference type="Proteomes" id="UP001193734">
    <property type="component" value="Unassembled WGS sequence"/>
</dbReference>
<gene>
    <name evidence="1" type="ORF">HPS55_04055</name>
</gene>
<dbReference type="GeneID" id="82156933"/>
<accession>A0ABX2AU53</accession>
<comment type="caution">
    <text evidence="1">The sequence shown here is derived from an EMBL/GenBank/DDBJ whole genome shotgun (WGS) entry which is preliminary data.</text>
</comment>
<proteinExistence type="predicted"/>
<protein>
    <submittedName>
        <fullName evidence="1">Uncharacterized protein</fullName>
    </submittedName>
</protein>
<evidence type="ECO:0000313" key="1">
    <source>
        <dbReference type="EMBL" id="NPE13508.1"/>
    </source>
</evidence>
<name>A0ABX2AU53_9BACT</name>